<feature type="chain" id="PRO_5004786125" description="Peptidase M14 domain-containing protein" evidence="1">
    <location>
        <begin position="30"/>
        <end position="883"/>
    </location>
</feature>
<dbReference type="GO" id="GO:0006508">
    <property type="term" value="P:proteolysis"/>
    <property type="evidence" value="ECO:0007669"/>
    <property type="project" value="InterPro"/>
</dbReference>
<protein>
    <recommendedName>
        <fullName evidence="2">Peptidase M14 domain-containing protein</fullName>
    </recommendedName>
</protein>
<name>W0AC66_9SPHN</name>
<dbReference type="RefSeq" id="WP_025291539.1">
    <property type="nucleotide sequence ID" value="NZ_CP006644.1"/>
</dbReference>
<dbReference type="KEGG" id="ssan:NX02_07750"/>
<reference evidence="3 4" key="1">
    <citation type="submission" date="2013-07" db="EMBL/GenBank/DDBJ databases">
        <title>Completed genome of Sphingomonas sanxanigenens NX02.</title>
        <authorList>
            <person name="Ma T."/>
            <person name="Huang H."/>
            <person name="Wu M."/>
            <person name="Li X."/>
            <person name="Li G."/>
        </authorList>
    </citation>
    <scope>NUCLEOTIDE SEQUENCE [LARGE SCALE GENOMIC DNA]</scope>
    <source>
        <strain evidence="3 4">NX02</strain>
    </source>
</reference>
<evidence type="ECO:0000313" key="4">
    <source>
        <dbReference type="Proteomes" id="UP000018851"/>
    </source>
</evidence>
<dbReference type="Gene3D" id="3.40.630.10">
    <property type="entry name" value="Zn peptidases"/>
    <property type="match status" value="1"/>
</dbReference>
<dbReference type="Proteomes" id="UP000018851">
    <property type="component" value="Chromosome"/>
</dbReference>
<evidence type="ECO:0000313" key="3">
    <source>
        <dbReference type="EMBL" id="AHE53275.1"/>
    </source>
</evidence>
<gene>
    <name evidence="3" type="ORF">NX02_07750</name>
</gene>
<keyword evidence="4" id="KW-1185">Reference proteome</keyword>
<dbReference type="Gene3D" id="3.40.50.880">
    <property type="match status" value="1"/>
</dbReference>
<keyword evidence="1" id="KW-0732">Signal</keyword>
<accession>W0AC66</accession>
<feature type="domain" description="Peptidase M14" evidence="2">
    <location>
        <begin position="72"/>
        <end position="203"/>
    </location>
</feature>
<feature type="signal peptide" evidence="1">
    <location>
        <begin position="1"/>
        <end position="29"/>
    </location>
</feature>
<dbReference type="GO" id="GO:0004181">
    <property type="term" value="F:metallocarboxypeptidase activity"/>
    <property type="evidence" value="ECO:0007669"/>
    <property type="project" value="InterPro"/>
</dbReference>
<dbReference type="AlphaFoldDB" id="W0AC66"/>
<dbReference type="eggNOG" id="COG2866">
    <property type="taxonomic scope" value="Bacteria"/>
</dbReference>
<sequence>MGNRKSRATHRLMVTVSAFRMCAGPLAAAAGLGAAVAPQAVLAQAAAPTPESFFGHRMGADRKLLDYDKLMAYYRQLAATSDRIKMVEIGKSVEGKPFVALFISAPENLARLEEYRQMNAKLSDPRGVAQSELDQIVRDGKAIIVQSYDLHSSEIGSSLTAVEYTYDMVTRTDAVAMGVMNNVITIVLPSINPDGHQMIYDWYTKSLGTPFEGGPMPWMYQKYIGHDNNRDAFMLNMPESQNLAKILFRDWIPQAYIDHHQMGAYSARISIPPYADPVRPGADPLVWREMIWFGSQMGYDLSAAKLSGAAGDAIYSGWGHFGFHWITPFHNTAGMLTESASLNLATPLYVHPDQLQGGQRNMPDNSPQINMPDPWPGGWWRARDIVDRQKVASWSLVELASKNRETVLRNAYLKAQRQTQRGLEGEVKAYAISIDQHDPLTIGKMVNALRLQQVDVLQAPEAFVADGRYYPAGSYVVPMNQPNQGLVRYLLGETHYPDNGYTRDKDGAPIRPYDMSTDALTEFMGIASDPIGTPITAALTPVGGNAIKPGTVASAGTYRLDGALNDSFHAANLLMRAGATVKRVTAASATAKPGDFLVTGATTATAQSIAARTGVSFASGDGVAATDAPLKAPRIGLFNRYRGGNIDEGWTRFLLEQYGYNQKQLMDAEIKAGGLIKKYDVIILPADATHLMTGEAPPPGGRSEYMPDQNMIPPAYRSGFGDEGVKALEDFVKAGGRLITFGEAGDLPIKKFKLPIKNIVAGRSTKEFWSPGSTLKIKVNDADPLAYGMPKDALAIFIMGSQVYEVAPTPKNDQVDIVATYADGNVLRSGWLDGEKLIAGKAAMVSVKHGAGEVVLIGFRPQHRAQAHGTFKLLFDSLIKPAG</sequence>
<organism evidence="3 4">
    <name type="scientific">Sphingomonas sanxanigenens DSM 19645 = NX02</name>
    <dbReference type="NCBI Taxonomy" id="1123269"/>
    <lineage>
        <taxon>Bacteria</taxon>
        <taxon>Pseudomonadati</taxon>
        <taxon>Pseudomonadota</taxon>
        <taxon>Alphaproteobacteria</taxon>
        <taxon>Sphingomonadales</taxon>
        <taxon>Sphingomonadaceae</taxon>
        <taxon>Sphingomonas</taxon>
    </lineage>
</organism>
<dbReference type="InterPro" id="IPR000834">
    <property type="entry name" value="Peptidase_M14"/>
</dbReference>
<dbReference type="GO" id="GO:0008270">
    <property type="term" value="F:zinc ion binding"/>
    <property type="evidence" value="ECO:0007669"/>
    <property type="project" value="InterPro"/>
</dbReference>
<dbReference type="HOGENOM" id="CLU_011471_0_0_5"/>
<dbReference type="SUPFAM" id="SSF52317">
    <property type="entry name" value="Class I glutamine amidotransferase-like"/>
    <property type="match status" value="1"/>
</dbReference>
<proteinExistence type="predicted"/>
<dbReference type="Pfam" id="PF00246">
    <property type="entry name" value="Peptidase_M14"/>
    <property type="match status" value="1"/>
</dbReference>
<dbReference type="EMBL" id="CP006644">
    <property type="protein sequence ID" value="AHE53275.1"/>
    <property type="molecule type" value="Genomic_DNA"/>
</dbReference>
<dbReference type="SUPFAM" id="SSF53187">
    <property type="entry name" value="Zn-dependent exopeptidases"/>
    <property type="match status" value="1"/>
</dbReference>
<dbReference type="PATRIC" id="fig|1123269.5.peg.1511"/>
<dbReference type="OrthoDB" id="9767214at2"/>
<dbReference type="InterPro" id="IPR029062">
    <property type="entry name" value="Class_I_gatase-like"/>
</dbReference>
<evidence type="ECO:0000259" key="2">
    <source>
        <dbReference type="Pfam" id="PF00246"/>
    </source>
</evidence>
<evidence type="ECO:0000256" key="1">
    <source>
        <dbReference type="SAM" id="SignalP"/>
    </source>
</evidence>
<dbReference type="STRING" id="1123269.NX02_07750"/>